<dbReference type="EMBL" id="JADCUA010000018">
    <property type="protein sequence ID" value="KAH9833598.1"/>
    <property type="molecule type" value="Genomic_DNA"/>
</dbReference>
<protein>
    <submittedName>
        <fullName evidence="1">Uncharacterized protein</fullName>
    </submittedName>
</protein>
<comment type="caution">
    <text evidence="1">The sequence shown here is derived from an EMBL/GenBank/DDBJ whole genome shotgun (WGS) entry which is preliminary data.</text>
</comment>
<dbReference type="GeneID" id="71997596"/>
<evidence type="ECO:0000313" key="1">
    <source>
        <dbReference type="EMBL" id="KAH9833598.1"/>
    </source>
</evidence>
<dbReference type="Proteomes" id="UP000814176">
    <property type="component" value="Unassembled WGS sequence"/>
</dbReference>
<sequence>MHPCLHIAEIVEAISEQVALLRDGASRRAASCTLLSLALTCRAMTDPALDRLWETQAGLSQLARTLPPDAWAHFGKSIVTLTRPLVQDDWQRFDSYAARIRNFGFEPDGTFSSNAWHPVNYAVLDAFSAHHAGAPLLPRLRRLRLTTAHTKSMQLLELVLTSSLMSVTFDFGLHWRLQEEQMFVTAVLAGVEERCPYLEEIIVDRIPFERVATSLRALAYMLPQCLYTPNLSVGDIARLAAIPRLRRAEFRIRDVADVPPPSHTLQTDAFGSLRTLGLHVHSLEICTALLKLLRTPYLEAFGVHAEERPEPSTLSTFLTELLSVASPSVFRSLRVFDGTEATAELYTGDLPAWWCDRPAIDGRVLAPLLSLPNMRVVEINFSLRYELDDDSVVRMAAAWPALEHLNVGTLYGWGRPYGVSLAGLRAVLALCPQLRFCGMALRLAEQASFPPPRGMEARVCNASIRTLFIADTTATEDACEASAPVLLSLLPRLEAIVSYSVQLSSGTHRPGPAAYLMIPGEVASKLTSRISVLRSSAYNIH</sequence>
<dbReference type="RefSeq" id="XP_047776338.1">
    <property type="nucleotide sequence ID" value="XM_047916864.1"/>
</dbReference>
<gene>
    <name evidence="1" type="ORF">C8Q71DRAFT_190222</name>
</gene>
<name>A0ABQ8K934_9APHY</name>
<keyword evidence="2" id="KW-1185">Reference proteome</keyword>
<proteinExistence type="predicted"/>
<accession>A0ABQ8K934</accession>
<organism evidence="1 2">
    <name type="scientific">Rhodofomes roseus</name>
    <dbReference type="NCBI Taxonomy" id="34475"/>
    <lineage>
        <taxon>Eukaryota</taxon>
        <taxon>Fungi</taxon>
        <taxon>Dikarya</taxon>
        <taxon>Basidiomycota</taxon>
        <taxon>Agaricomycotina</taxon>
        <taxon>Agaricomycetes</taxon>
        <taxon>Polyporales</taxon>
        <taxon>Rhodofomes</taxon>
    </lineage>
</organism>
<reference evidence="1 2" key="1">
    <citation type="journal article" date="2021" name="Environ. Microbiol.">
        <title>Gene family expansions and transcriptome signatures uncover fungal adaptations to wood decay.</title>
        <authorList>
            <person name="Hage H."/>
            <person name="Miyauchi S."/>
            <person name="Viragh M."/>
            <person name="Drula E."/>
            <person name="Min B."/>
            <person name="Chaduli D."/>
            <person name="Navarro D."/>
            <person name="Favel A."/>
            <person name="Norest M."/>
            <person name="Lesage-Meessen L."/>
            <person name="Balint B."/>
            <person name="Merenyi Z."/>
            <person name="de Eugenio L."/>
            <person name="Morin E."/>
            <person name="Martinez A.T."/>
            <person name="Baldrian P."/>
            <person name="Stursova M."/>
            <person name="Martinez M.J."/>
            <person name="Novotny C."/>
            <person name="Magnuson J.K."/>
            <person name="Spatafora J.W."/>
            <person name="Maurice S."/>
            <person name="Pangilinan J."/>
            <person name="Andreopoulos W."/>
            <person name="LaButti K."/>
            <person name="Hundley H."/>
            <person name="Na H."/>
            <person name="Kuo A."/>
            <person name="Barry K."/>
            <person name="Lipzen A."/>
            <person name="Henrissat B."/>
            <person name="Riley R."/>
            <person name="Ahrendt S."/>
            <person name="Nagy L.G."/>
            <person name="Grigoriev I.V."/>
            <person name="Martin F."/>
            <person name="Rosso M.N."/>
        </authorList>
    </citation>
    <scope>NUCLEOTIDE SEQUENCE [LARGE SCALE GENOMIC DNA]</scope>
    <source>
        <strain evidence="1 2">CIRM-BRFM 1785</strain>
    </source>
</reference>
<evidence type="ECO:0000313" key="2">
    <source>
        <dbReference type="Proteomes" id="UP000814176"/>
    </source>
</evidence>